<dbReference type="PANTHER" id="PTHR10587:SF133">
    <property type="entry name" value="CHITIN DEACETYLASE 1-RELATED"/>
    <property type="match status" value="1"/>
</dbReference>
<dbReference type="SUPFAM" id="SSF88713">
    <property type="entry name" value="Glycoside hydrolase/deacetylase"/>
    <property type="match status" value="2"/>
</dbReference>
<dbReference type="OrthoDB" id="9812065at2"/>
<dbReference type="Pfam" id="PF01522">
    <property type="entry name" value="Polysacc_deac_1"/>
    <property type="match status" value="2"/>
</dbReference>
<dbReference type="PANTHER" id="PTHR10587">
    <property type="entry name" value="GLYCOSYL TRANSFERASE-RELATED"/>
    <property type="match status" value="1"/>
</dbReference>
<accession>A0A2P7VD91</accession>
<evidence type="ECO:0000313" key="5">
    <source>
        <dbReference type="Proteomes" id="UP000240419"/>
    </source>
</evidence>
<organism evidence="4 5">
    <name type="scientific">Brevibacillus fortis</name>
    <dbReference type="NCBI Taxonomy" id="2126352"/>
    <lineage>
        <taxon>Bacteria</taxon>
        <taxon>Bacillati</taxon>
        <taxon>Bacillota</taxon>
        <taxon>Bacilli</taxon>
        <taxon>Bacillales</taxon>
        <taxon>Paenibacillaceae</taxon>
        <taxon>Brevibacillus</taxon>
    </lineage>
</organism>
<dbReference type="PROSITE" id="PS51257">
    <property type="entry name" value="PROKAR_LIPOPROTEIN"/>
    <property type="match status" value="1"/>
</dbReference>
<proteinExistence type="predicted"/>
<feature type="domain" description="NodB homology" evidence="3">
    <location>
        <begin position="70"/>
        <end position="249"/>
    </location>
</feature>
<dbReference type="PROSITE" id="PS51677">
    <property type="entry name" value="NODB"/>
    <property type="match status" value="2"/>
</dbReference>
<reference evidence="4 5" key="1">
    <citation type="submission" date="2018-03" db="EMBL/GenBank/DDBJ databases">
        <title>Brevisbacillus phylogenomics.</title>
        <authorList>
            <person name="Dunlap C."/>
        </authorList>
    </citation>
    <scope>NUCLEOTIDE SEQUENCE [LARGE SCALE GENOMIC DNA]</scope>
    <source>
        <strain evidence="4 5">NRRL NRS-1210</strain>
    </source>
</reference>
<evidence type="ECO:0000256" key="1">
    <source>
        <dbReference type="ARBA" id="ARBA00022723"/>
    </source>
</evidence>
<evidence type="ECO:0000259" key="3">
    <source>
        <dbReference type="PROSITE" id="PS51677"/>
    </source>
</evidence>
<keyword evidence="5" id="KW-1185">Reference proteome</keyword>
<dbReference type="GO" id="GO:0005975">
    <property type="term" value="P:carbohydrate metabolic process"/>
    <property type="evidence" value="ECO:0007669"/>
    <property type="project" value="InterPro"/>
</dbReference>
<dbReference type="RefSeq" id="WP_106838468.1">
    <property type="nucleotide sequence ID" value="NZ_JBCNIW010000019.1"/>
</dbReference>
<dbReference type="InterPro" id="IPR011330">
    <property type="entry name" value="Glyco_hydro/deAcase_b/a-brl"/>
</dbReference>
<keyword evidence="1" id="KW-0479">Metal-binding</keyword>
<dbReference type="Gene3D" id="3.20.20.370">
    <property type="entry name" value="Glycoside hydrolase/deacetylase"/>
    <property type="match status" value="2"/>
</dbReference>
<dbReference type="Proteomes" id="UP000240419">
    <property type="component" value="Unassembled WGS sequence"/>
</dbReference>
<dbReference type="InterPro" id="IPR050248">
    <property type="entry name" value="Polysacc_deacetylase_ArnD"/>
</dbReference>
<dbReference type="EMBL" id="PXZM01000012">
    <property type="protein sequence ID" value="PSJ97206.1"/>
    <property type="molecule type" value="Genomic_DNA"/>
</dbReference>
<dbReference type="AlphaFoldDB" id="A0A2P7VD91"/>
<dbReference type="CDD" id="cd10917">
    <property type="entry name" value="CE4_NodB_like_6s_7s"/>
    <property type="match status" value="2"/>
</dbReference>
<feature type="domain" description="NodB homology" evidence="3">
    <location>
        <begin position="295"/>
        <end position="476"/>
    </location>
</feature>
<keyword evidence="2" id="KW-0378">Hydrolase</keyword>
<evidence type="ECO:0000256" key="2">
    <source>
        <dbReference type="ARBA" id="ARBA00022801"/>
    </source>
</evidence>
<name>A0A2P7VD91_9BACL</name>
<sequence>MISHKKGASGFRLFHWISLVAIVALLAGCSPFQGNETGADNGQQPAKPEKIERYQGEKSKAVSMVYTTQRQLALTFNGMADKDTMKRLLDELDKYHIKAAFFLPGMRVAEEPDIARQIVARGHEIENNTLNQSDLQGQSYEKMYEDIKLANKVIKRETDKTPRYIRTKSGDYSDDLRLVAAHNGQEAVVSSSLFLHNWQKETEEQKIHYLRKYMNRGGIVAMDTEENKSVVENIRLLAEAATDVGYRFVPLHELIAQGGERKPLQEIPGFDAAKMNAEYYKSKPNLIYRKETDKKLVALSFDDWGTDQTVTKILDILDKKDVKASFFLRADGVERNPNLARAIAEAGHDVANHTYSHPVNTQIALEELQKEIVKAHQVITEAIQQRPTMYFRPPTGAFDEQTLKAIAATGYEDITIYDVTPSDYDKKRNADDIVKAIMEQTRSGSVILLHMLDDIHTIEALPIAIDQLRSKGFTLVPMTEMFGQ</sequence>
<dbReference type="InterPro" id="IPR002509">
    <property type="entry name" value="NODB_dom"/>
</dbReference>
<protein>
    <submittedName>
        <fullName evidence="4">Chitin deacetylase</fullName>
    </submittedName>
</protein>
<evidence type="ECO:0000313" key="4">
    <source>
        <dbReference type="EMBL" id="PSJ97206.1"/>
    </source>
</evidence>
<dbReference type="GO" id="GO:0016810">
    <property type="term" value="F:hydrolase activity, acting on carbon-nitrogen (but not peptide) bonds"/>
    <property type="evidence" value="ECO:0007669"/>
    <property type="project" value="InterPro"/>
</dbReference>
<gene>
    <name evidence="4" type="ORF">C7R93_08775</name>
</gene>
<comment type="caution">
    <text evidence="4">The sequence shown here is derived from an EMBL/GenBank/DDBJ whole genome shotgun (WGS) entry which is preliminary data.</text>
</comment>